<evidence type="ECO:0000256" key="1">
    <source>
        <dbReference type="SAM" id="Coils"/>
    </source>
</evidence>
<evidence type="ECO:0000313" key="3">
    <source>
        <dbReference type="Proteomes" id="UP000483765"/>
    </source>
</evidence>
<gene>
    <name evidence="2" type="ORF">GLP18_09130</name>
</gene>
<name>A0A6L8MZ37_STRSU</name>
<keyword evidence="1" id="KW-0175">Coiled coil</keyword>
<dbReference type="Proteomes" id="UP000483765">
    <property type="component" value="Unassembled WGS sequence"/>
</dbReference>
<evidence type="ECO:0000313" key="2">
    <source>
        <dbReference type="EMBL" id="MYN70364.1"/>
    </source>
</evidence>
<dbReference type="AlphaFoldDB" id="A0A6L8MZ37"/>
<dbReference type="EMBL" id="WNXH01000016">
    <property type="protein sequence ID" value="MYN70364.1"/>
    <property type="molecule type" value="Genomic_DNA"/>
</dbReference>
<dbReference type="RefSeq" id="WP_024398678.1">
    <property type="nucleotide sequence ID" value="NZ_JBAPDM010000005.1"/>
</dbReference>
<protein>
    <submittedName>
        <fullName evidence="2">Uncharacterized protein</fullName>
    </submittedName>
</protein>
<comment type="caution">
    <text evidence="2">The sequence shown here is derived from an EMBL/GenBank/DDBJ whole genome shotgun (WGS) entry which is preliminary data.</text>
</comment>
<proteinExistence type="predicted"/>
<reference evidence="2 3" key="1">
    <citation type="submission" date="2019-11" db="EMBL/GenBank/DDBJ databases">
        <title>Divergent Streptococcus suis from cattle.</title>
        <authorList>
            <person name="Williamson C."/>
        </authorList>
    </citation>
    <scope>NUCLEOTIDE SEQUENCE [LARGE SCALE GENOMIC DNA]</scope>
    <source>
        <strain evidence="2 3">10-36905</strain>
    </source>
</reference>
<accession>A0A6L8MZ37</accession>
<organism evidence="2 3">
    <name type="scientific">Streptococcus suis</name>
    <dbReference type="NCBI Taxonomy" id="1307"/>
    <lineage>
        <taxon>Bacteria</taxon>
        <taxon>Bacillati</taxon>
        <taxon>Bacillota</taxon>
        <taxon>Bacilli</taxon>
        <taxon>Lactobacillales</taxon>
        <taxon>Streptococcaceae</taxon>
        <taxon>Streptococcus</taxon>
    </lineage>
</organism>
<feature type="coiled-coil region" evidence="1">
    <location>
        <begin position="89"/>
        <end position="158"/>
    </location>
</feature>
<sequence length="174" mass="20767">MKIKFDENVSSVTLQKLSTKCDLVLCSYSEFSKKDFEYKSSTPIDYLRVGYDEREKAPLYLLARDKETGAYYCADSVLQLREQLETTRLEILVDEIAKSQENCDILEEKRASLRNEVNAINDEITRLNEIKFPLRREIDKLKRTKESLKEDFNDWKSSHWLWQLLYWIYETINE</sequence>